<feature type="region of interest" description="Disordered" evidence="1">
    <location>
        <begin position="47"/>
        <end position="175"/>
    </location>
</feature>
<reference evidence="2 3" key="1">
    <citation type="submission" date="2024-01" db="EMBL/GenBank/DDBJ databases">
        <title>A draft genome for the cacao thread blight pathogen Marasmiellus scandens.</title>
        <authorList>
            <person name="Baruah I.K."/>
            <person name="Leung J."/>
            <person name="Bukari Y."/>
            <person name="Amoako-Attah I."/>
            <person name="Meinhardt L.W."/>
            <person name="Bailey B.A."/>
            <person name="Cohen S.P."/>
        </authorList>
    </citation>
    <scope>NUCLEOTIDE SEQUENCE [LARGE SCALE GENOMIC DNA]</scope>
    <source>
        <strain evidence="2 3">GH-19</strain>
    </source>
</reference>
<keyword evidence="3" id="KW-1185">Reference proteome</keyword>
<name>A0ABR1JMF0_9AGAR</name>
<dbReference type="Proteomes" id="UP001498398">
    <property type="component" value="Unassembled WGS sequence"/>
</dbReference>
<organism evidence="2 3">
    <name type="scientific">Marasmiellus scandens</name>
    <dbReference type="NCBI Taxonomy" id="2682957"/>
    <lineage>
        <taxon>Eukaryota</taxon>
        <taxon>Fungi</taxon>
        <taxon>Dikarya</taxon>
        <taxon>Basidiomycota</taxon>
        <taxon>Agaricomycotina</taxon>
        <taxon>Agaricomycetes</taxon>
        <taxon>Agaricomycetidae</taxon>
        <taxon>Agaricales</taxon>
        <taxon>Marasmiineae</taxon>
        <taxon>Omphalotaceae</taxon>
        <taxon>Marasmiellus</taxon>
    </lineage>
</organism>
<evidence type="ECO:0000313" key="3">
    <source>
        <dbReference type="Proteomes" id="UP001498398"/>
    </source>
</evidence>
<feature type="compositionally biased region" description="Basic and acidic residues" evidence="1">
    <location>
        <begin position="297"/>
        <end position="309"/>
    </location>
</feature>
<comment type="caution">
    <text evidence="2">The sequence shown here is derived from an EMBL/GenBank/DDBJ whole genome shotgun (WGS) entry which is preliminary data.</text>
</comment>
<feature type="compositionally biased region" description="Acidic residues" evidence="1">
    <location>
        <begin position="277"/>
        <end position="290"/>
    </location>
</feature>
<feature type="compositionally biased region" description="Low complexity" evidence="1">
    <location>
        <begin position="120"/>
        <end position="135"/>
    </location>
</feature>
<accession>A0ABR1JMF0</accession>
<proteinExistence type="predicted"/>
<feature type="compositionally biased region" description="Low complexity" evidence="1">
    <location>
        <begin position="47"/>
        <end position="61"/>
    </location>
</feature>
<gene>
    <name evidence="2" type="ORF">VKT23_009050</name>
</gene>
<feature type="region of interest" description="Disordered" evidence="1">
    <location>
        <begin position="273"/>
        <end position="326"/>
    </location>
</feature>
<sequence length="356" mass="39110">MSSTCSSSSSLATFDGPYDIVLETVTPLKLGRPSPPKKLYSLSMDSFSSLNSTNSSPSTYSIDDSPRQEFDSPRSLDGYMGYKPIRPLPSVPGSAPATCHPSKATFRPLPLPPPSPSPVQPSISISPASPMSSDMPARDVDLPYPLPNPHPRIQPPPRVSSRHRANPFSSLSLDVSEQTLAPPAYKAREDDALCPLAPSPVISVTEAPTPVTDRNRRISRLRRHLGEGIPDELIPFMCATDAVKARLKSLRESRSEDDLYSACKSTLDFGKALEGKDESDDDDDDDDDSIEIASPLVEEKVLNEPEQQQKETNALPKDTYRAGSSKRYSAKWIREKGGRRWEEQDYKALMNALRAL</sequence>
<dbReference type="EMBL" id="JBANRG010000014">
    <property type="protein sequence ID" value="KAK7461124.1"/>
    <property type="molecule type" value="Genomic_DNA"/>
</dbReference>
<feature type="compositionally biased region" description="Pro residues" evidence="1">
    <location>
        <begin position="144"/>
        <end position="158"/>
    </location>
</feature>
<protein>
    <submittedName>
        <fullName evidence="2">Uncharacterized protein</fullName>
    </submittedName>
</protein>
<feature type="compositionally biased region" description="Basic and acidic residues" evidence="1">
    <location>
        <begin position="64"/>
        <end position="74"/>
    </location>
</feature>
<evidence type="ECO:0000313" key="2">
    <source>
        <dbReference type="EMBL" id="KAK7461124.1"/>
    </source>
</evidence>
<feature type="compositionally biased region" description="Pro residues" evidence="1">
    <location>
        <begin position="109"/>
        <end position="119"/>
    </location>
</feature>
<evidence type="ECO:0000256" key="1">
    <source>
        <dbReference type="SAM" id="MobiDB-lite"/>
    </source>
</evidence>